<name>A0A2A6E322_9BACL</name>
<dbReference type="InterPro" id="IPR004476">
    <property type="entry name" value="RNase_II/RNase_R"/>
</dbReference>
<keyword evidence="6 8" id="KW-0269">Exonuclease</keyword>
<dbReference type="Proteomes" id="UP000243688">
    <property type="component" value="Unassembled WGS sequence"/>
</dbReference>
<sequence>MTERELLEFMRERAYRPMTADELALHFGCGAEDGGELARLLHELEARGDIYRTRAGRYGVPERMNMARGVLQITSKGFGFVTPDGGGAEVFVHAGDLNGAMHGDRVMVRLLKRGFADGRPEGQVVRVLERKHDRLVGTFRKFDGYGFVIPDERRLGIDDVFVPQASNGGAEDGHKVVVRIVDYPDRRRTARGEVVEILGRRDDPGVDVLAVVRKYRLPEAFSEEAMAEAEAVPDAVSPEELVGRRDLRDKPIVTIDGEDAKDLDDAVCVERLPEGGYRLYVSIADVSYYVREDSALDREAYERGCSVYLADRVIPMLPPRLSNGICSLNPAVDRLTLTCEMAFDADGRRVGYELYPSVIRSRRRATYTDVRKILVDRDAETTARYAELADEFRLMEELALKLRERRMRRGAIDFDIAEAKIVVDEQGRTVDVVQRERTIAERIIEEFMLAANETVAEHIFWMKIPFIYRVHEEPDPEKMRLFAQFVANFGYTVRGKAGSVHPRALQAILEQIRGTKEENLISTVLLRSMKLARYEAESLGHFGLAAEFYTHFTSPIRRYPDLIVHRIVREVLRFGSLPPERLERWAERLPDIAAQSSERERVAVDAEREVEKMKKAEFMKDKIGEEFDGIISGVTSFGMFVELSNTVEGLVRLSSLADDYYHYHETHHALIGERTGRVFRIGDEVRVRVVRVDAEEYTVDFELVDTRPRRGRSGRENEGRKKSAGSAGGRGRGSGLARKGHGRAKNEREERTDRDGRGGSGRVGRRSGGKSRRRK</sequence>
<evidence type="ECO:0000256" key="7">
    <source>
        <dbReference type="ARBA" id="ARBA00022884"/>
    </source>
</evidence>
<comment type="caution">
    <text evidence="11">The sequence shown here is derived from an EMBL/GenBank/DDBJ whole genome shotgun (WGS) entry which is preliminary data.</text>
</comment>
<evidence type="ECO:0000256" key="8">
    <source>
        <dbReference type="HAMAP-Rule" id="MF_01895"/>
    </source>
</evidence>
<dbReference type="PANTHER" id="PTHR23355:SF9">
    <property type="entry name" value="DIS3-LIKE EXONUCLEASE 2"/>
    <property type="match status" value="1"/>
</dbReference>
<dbReference type="InterPro" id="IPR011805">
    <property type="entry name" value="RNase_R"/>
</dbReference>
<evidence type="ECO:0000313" key="11">
    <source>
        <dbReference type="EMBL" id="PDO11373.1"/>
    </source>
</evidence>
<dbReference type="PANTHER" id="PTHR23355">
    <property type="entry name" value="RIBONUCLEASE"/>
    <property type="match status" value="1"/>
</dbReference>
<organism evidence="11 12">
    <name type="scientific">Candidatus Reconcilbacillus cellulovorans</name>
    <dbReference type="NCBI Taxonomy" id="1906605"/>
    <lineage>
        <taxon>Bacteria</taxon>
        <taxon>Bacillati</taxon>
        <taxon>Bacillota</taxon>
        <taxon>Bacilli</taxon>
        <taxon>Bacillales</taxon>
        <taxon>Paenibacillaceae</taxon>
        <taxon>Candidatus Reconcilbacillus</taxon>
    </lineage>
</organism>
<feature type="compositionally biased region" description="Basic and acidic residues" evidence="9">
    <location>
        <begin position="744"/>
        <end position="757"/>
    </location>
</feature>
<comment type="similarity">
    <text evidence="8">Belongs to the RNR ribonuclease family. RNase R subfamily.</text>
</comment>
<gene>
    <name evidence="8" type="primary">rnr</name>
    <name evidence="11" type="ORF">BLM47_02630</name>
</gene>
<dbReference type="Pfam" id="PF17876">
    <property type="entry name" value="CSD2"/>
    <property type="match status" value="1"/>
</dbReference>
<comment type="subcellular location">
    <subcellularLocation>
        <location evidence="2 8">Cytoplasm</location>
    </subcellularLocation>
</comment>
<keyword evidence="5 8" id="KW-0378">Hydrolase</keyword>
<dbReference type="EC" id="3.1.13.1" evidence="8"/>
<evidence type="ECO:0000256" key="5">
    <source>
        <dbReference type="ARBA" id="ARBA00022801"/>
    </source>
</evidence>
<feature type="region of interest" description="Disordered" evidence="9">
    <location>
        <begin position="708"/>
        <end position="775"/>
    </location>
</feature>
<dbReference type="Pfam" id="PF08206">
    <property type="entry name" value="OB_RNB"/>
    <property type="match status" value="1"/>
</dbReference>
<dbReference type="Pfam" id="PF00773">
    <property type="entry name" value="RNB"/>
    <property type="match status" value="1"/>
</dbReference>
<dbReference type="SMART" id="SM00357">
    <property type="entry name" value="CSP"/>
    <property type="match status" value="2"/>
</dbReference>
<dbReference type="Pfam" id="PF00575">
    <property type="entry name" value="S1"/>
    <property type="match status" value="1"/>
</dbReference>
<dbReference type="GO" id="GO:0006402">
    <property type="term" value="P:mRNA catabolic process"/>
    <property type="evidence" value="ECO:0007669"/>
    <property type="project" value="TreeGrafter"/>
</dbReference>
<dbReference type="GO" id="GO:0005829">
    <property type="term" value="C:cytosol"/>
    <property type="evidence" value="ECO:0007669"/>
    <property type="project" value="TreeGrafter"/>
</dbReference>
<comment type="catalytic activity">
    <reaction evidence="1 8">
        <text>Exonucleolytic cleavage in the 3'- to 5'-direction to yield nucleoside 5'-phosphates.</text>
        <dbReference type="EC" id="3.1.13.1"/>
    </reaction>
</comment>
<dbReference type="InterPro" id="IPR013223">
    <property type="entry name" value="RNase_B_OB_dom"/>
</dbReference>
<evidence type="ECO:0000256" key="9">
    <source>
        <dbReference type="SAM" id="MobiDB-lite"/>
    </source>
</evidence>
<dbReference type="NCBIfam" id="TIGR02063">
    <property type="entry name" value="RNase_R"/>
    <property type="match status" value="1"/>
</dbReference>
<evidence type="ECO:0000256" key="1">
    <source>
        <dbReference type="ARBA" id="ARBA00001849"/>
    </source>
</evidence>
<dbReference type="GO" id="GO:0003723">
    <property type="term" value="F:RNA binding"/>
    <property type="evidence" value="ECO:0007669"/>
    <property type="project" value="UniProtKB-UniRule"/>
</dbReference>
<dbReference type="InterPro" id="IPR050180">
    <property type="entry name" value="RNR_Ribonuclease"/>
</dbReference>
<dbReference type="InterPro" id="IPR040476">
    <property type="entry name" value="CSD2"/>
</dbReference>
<comment type="function">
    <text evidence="8">3'-5' exoribonuclease that releases 5'-nucleoside monophosphates and is involved in maturation of structured RNAs.</text>
</comment>
<proteinExistence type="inferred from homology"/>
<dbReference type="PROSITE" id="PS50126">
    <property type="entry name" value="S1"/>
    <property type="match status" value="1"/>
</dbReference>
<evidence type="ECO:0000259" key="10">
    <source>
        <dbReference type="PROSITE" id="PS50126"/>
    </source>
</evidence>
<evidence type="ECO:0000256" key="6">
    <source>
        <dbReference type="ARBA" id="ARBA00022839"/>
    </source>
</evidence>
<dbReference type="HAMAP" id="MF_01895">
    <property type="entry name" value="RNase_R"/>
    <property type="match status" value="1"/>
</dbReference>
<dbReference type="SMART" id="SM00955">
    <property type="entry name" value="RNB"/>
    <property type="match status" value="1"/>
</dbReference>
<keyword evidence="3 8" id="KW-0963">Cytoplasm</keyword>
<dbReference type="SUPFAM" id="SSF50249">
    <property type="entry name" value="Nucleic acid-binding proteins"/>
    <property type="match status" value="4"/>
</dbReference>
<protein>
    <recommendedName>
        <fullName evidence="8">Ribonuclease R</fullName>
        <shortName evidence="8">RNase R</shortName>
        <ecNumber evidence="8">3.1.13.1</ecNumber>
    </recommendedName>
</protein>
<dbReference type="SMART" id="SM00316">
    <property type="entry name" value="S1"/>
    <property type="match status" value="1"/>
</dbReference>
<dbReference type="PROSITE" id="PS01175">
    <property type="entry name" value="RIBONUCLEASE_II"/>
    <property type="match status" value="1"/>
</dbReference>
<dbReference type="InterPro" id="IPR011129">
    <property type="entry name" value="CSD"/>
</dbReference>
<evidence type="ECO:0000313" key="12">
    <source>
        <dbReference type="Proteomes" id="UP000243688"/>
    </source>
</evidence>
<reference evidence="11 12" key="1">
    <citation type="submission" date="2016-12" db="EMBL/GenBank/DDBJ databases">
        <title>Candidatus Reconcilibacillus cellulovorans genome.</title>
        <authorList>
            <person name="Kolinko S."/>
            <person name="Wu Y.-W."/>
            <person name="Tachea F."/>
            <person name="Denzel E."/>
            <person name="Hiras J."/>
            <person name="Baecker N."/>
            <person name="Chan L.J."/>
            <person name="Eichorst S.A."/>
            <person name="Frey D."/>
            <person name="Adams P.D."/>
            <person name="Pray T."/>
            <person name="Tanjore D."/>
            <person name="Petzold C.J."/>
            <person name="Gladden J.M."/>
            <person name="Simmons B.A."/>
            <person name="Singer S.W."/>
        </authorList>
    </citation>
    <scope>NUCLEOTIDE SEQUENCE [LARGE SCALE GENOMIC DNA]</scope>
    <source>
        <strain evidence="11">JTherm</strain>
    </source>
</reference>
<evidence type="ECO:0000256" key="4">
    <source>
        <dbReference type="ARBA" id="ARBA00022722"/>
    </source>
</evidence>
<dbReference type="Gene3D" id="2.40.50.140">
    <property type="entry name" value="Nucleic acid-binding proteins"/>
    <property type="match status" value="3"/>
</dbReference>
<accession>A0A2A6E322</accession>
<dbReference type="CDD" id="cd04471">
    <property type="entry name" value="S1_RNase_R"/>
    <property type="match status" value="1"/>
</dbReference>
<evidence type="ECO:0000256" key="3">
    <source>
        <dbReference type="ARBA" id="ARBA00022490"/>
    </source>
</evidence>
<dbReference type="AlphaFoldDB" id="A0A2A6E322"/>
<evidence type="ECO:0000256" key="2">
    <source>
        <dbReference type="ARBA" id="ARBA00004496"/>
    </source>
</evidence>
<dbReference type="InterPro" id="IPR001900">
    <property type="entry name" value="RNase_II/R"/>
</dbReference>
<feature type="compositionally biased region" description="Basic and acidic residues" evidence="9">
    <location>
        <begin position="708"/>
        <end position="721"/>
    </location>
</feature>
<dbReference type="GO" id="GO:0008859">
    <property type="term" value="F:exoribonuclease II activity"/>
    <property type="evidence" value="ECO:0007669"/>
    <property type="project" value="UniProtKB-UniRule"/>
</dbReference>
<dbReference type="InterPro" id="IPR012340">
    <property type="entry name" value="NA-bd_OB-fold"/>
</dbReference>
<dbReference type="FunFam" id="2.40.50.140:FF:000273">
    <property type="entry name" value="Ribonuclease R"/>
    <property type="match status" value="1"/>
</dbReference>
<keyword evidence="4 8" id="KW-0540">Nuclease</keyword>
<feature type="domain" description="S1 motif" evidence="10">
    <location>
        <begin position="624"/>
        <end position="704"/>
    </location>
</feature>
<dbReference type="EMBL" id="MOXJ01000003">
    <property type="protein sequence ID" value="PDO11373.1"/>
    <property type="molecule type" value="Genomic_DNA"/>
</dbReference>
<dbReference type="InterPro" id="IPR022966">
    <property type="entry name" value="RNase_II/R_CS"/>
</dbReference>
<keyword evidence="7 8" id="KW-0694">RNA-binding</keyword>
<dbReference type="InterPro" id="IPR003029">
    <property type="entry name" value="S1_domain"/>
</dbReference>
<feature type="compositionally biased region" description="Basic residues" evidence="9">
    <location>
        <begin position="763"/>
        <end position="775"/>
    </location>
</feature>
<dbReference type="NCBIfam" id="TIGR00358">
    <property type="entry name" value="3_prime_RNase"/>
    <property type="match status" value="1"/>
</dbReference>